<name>A0A174K4Z3_9FIRM</name>
<protein>
    <submittedName>
        <fullName evidence="1">Uncharacterized protein</fullName>
    </submittedName>
</protein>
<accession>A0A174K4Z3</accession>
<organism evidence="1 2">
    <name type="scientific">Anaerobutyricum hallii</name>
    <dbReference type="NCBI Taxonomy" id="39488"/>
    <lineage>
        <taxon>Bacteria</taxon>
        <taxon>Bacillati</taxon>
        <taxon>Bacillota</taxon>
        <taxon>Clostridia</taxon>
        <taxon>Lachnospirales</taxon>
        <taxon>Lachnospiraceae</taxon>
        <taxon>Anaerobutyricum</taxon>
    </lineage>
</organism>
<dbReference type="EMBL" id="CYZL01000039">
    <property type="protein sequence ID" value="CUP07132.1"/>
    <property type="molecule type" value="Genomic_DNA"/>
</dbReference>
<gene>
    <name evidence="1" type="ORF">ERS852450_03011</name>
</gene>
<evidence type="ECO:0000313" key="1">
    <source>
        <dbReference type="EMBL" id="CUP07132.1"/>
    </source>
</evidence>
<evidence type="ECO:0000313" key="2">
    <source>
        <dbReference type="Proteomes" id="UP000095679"/>
    </source>
</evidence>
<dbReference type="Proteomes" id="UP000095679">
    <property type="component" value="Unassembled WGS sequence"/>
</dbReference>
<sequence length="93" mass="10688">MRKLIYVSERILNIQDLEKEIKNAALHFDILKKELKKTAPSSETVDAAVYQISQSLEKANDFEFCLEQRKCEIKDAYENPRFAGNHQDAGNAD</sequence>
<reference evidence="1 2" key="1">
    <citation type="submission" date="2015-09" db="EMBL/GenBank/DDBJ databases">
        <authorList>
            <consortium name="Pathogen Informatics"/>
        </authorList>
    </citation>
    <scope>NUCLEOTIDE SEQUENCE [LARGE SCALE GENOMIC DNA]</scope>
    <source>
        <strain evidence="1 2">2789STDY5834835</strain>
    </source>
</reference>
<dbReference type="AlphaFoldDB" id="A0A174K4Z3"/>
<proteinExistence type="predicted"/>
<dbReference type="RefSeq" id="WP_055299887.1">
    <property type="nucleotide sequence ID" value="NZ_BLYK01000040.1"/>
</dbReference>